<name>A0A3E5AYI0_9BACE</name>
<organism evidence="2 3">
    <name type="scientific">Bacteroides oleiciplenus</name>
    <dbReference type="NCBI Taxonomy" id="626931"/>
    <lineage>
        <taxon>Bacteria</taxon>
        <taxon>Pseudomonadati</taxon>
        <taxon>Bacteroidota</taxon>
        <taxon>Bacteroidia</taxon>
        <taxon>Bacteroidales</taxon>
        <taxon>Bacteroidaceae</taxon>
        <taxon>Bacteroides</taxon>
    </lineage>
</organism>
<dbReference type="AlphaFoldDB" id="A0A3E5AYI0"/>
<evidence type="ECO:0000313" key="3">
    <source>
        <dbReference type="Proteomes" id="UP000260983"/>
    </source>
</evidence>
<dbReference type="InterPro" id="IPR054545">
    <property type="entry name" value="ApeI-like"/>
</dbReference>
<feature type="domain" description="ApeI dehydratase-like" evidence="1">
    <location>
        <begin position="17"/>
        <end position="97"/>
    </location>
</feature>
<dbReference type="Pfam" id="PF22818">
    <property type="entry name" value="ApeI-like"/>
    <property type="match status" value="1"/>
</dbReference>
<proteinExistence type="predicted"/>
<reference evidence="2 3" key="1">
    <citation type="submission" date="2018-08" db="EMBL/GenBank/DDBJ databases">
        <title>A genome reference for cultivated species of the human gut microbiota.</title>
        <authorList>
            <person name="Zou Y."/>
            <person name="Xue W."/>
            <person name="Luo G."/>
        </authorList>
    </citation>
    <scope>NUCLEOTIDE SEQUENCE [LARGE SCALE GENOMIC DNA]</scope>
    <source>
        <strain evidence="2 3">OM05-15BH</strain>
    </source>
</reference>
<protein>
    <submittedName>
        <fullName evidence="2">Hydroxymyristoyl-ACP dehydratase</fullName>
    </submittedName>
</protein>
<sequence length="125" mass="14198">MAELFSNFYHITQSENINETDWMVRVMLNPQHPVYAGHFPQQPVVPGVCILQIIKECLEKIHQAPLQYKQIASCKFLSAINPNETPELKFSITTKRSETDTLLVLVEGASSKDICIKLKAQLIDK</sequence>
<dbReference type="RefSeq" id="WP_009131796.1">
    <property type="nucleotide sequence ID" value="NZ_CABKRN010000005.1"/>
</dbReference>
<accession>A0A3E5AYI0</accession>
<dbReference type="SUPFAM" id="SSF54637">
    <property type="entry name" value="Thioesterase/thiol ester dehydrase-isomerase"/>
    <property type="match status" value="1"/>
</dbReference>
<dbReference type="GO" id="GO:0016829">
    <property type="term" value="F:lyase activity"/>
    <property type="evidence" value="ECO:0007669"/>
    <property type="project" value="UniProtKB-KW"/>
</dbReference>
<dbReference type="Proteomes" id="UP000260983">
    <property type="component" value="Unassembled WGS sequence"/>
</dbReference>
<dbReference type="EMBL" id="QSUL01000028">
    <property type="protein sequence ID" value="RGN30275.1"/>
    <property type="molecule type" value="Genomic_DNA"/>
</dbReference>
<comment type="caution">
    <text evidence="2">The sequence shown here is derived from an EMBL/GenBank/DDBJ whole genome shotgun (WGS) entry which is preliminary data.</text>
</comment>
<evidence type="ECO:0000259" key="1">
    <source>
        <dbReference type="Pfam" id="PF22818"/>
    </source>
</evidence>
<evidence type="ECO:0000313" key="2">
    <source>
        <dbReference type="EMBL" id="RGN30275.1"/>
    </source>
</evidence>
<dbReference type="Gene3D" id="3.10.129.10">
    <property type="entry name" value="Hotdog Thioesterase"/>
    <property type="match status" value="1"/>
</dbReference>
<dbReference type="InterPro" id="IPR029069">
    <property type="entry name" value="HotDog_dom_sf"/>
</dbReference>
<gene>
    <name evidence="2" type="ORF">DXB65_23100</name>
</gene>